<dbReference type="InterPro" id="IPR006342">
    <property type="entry name" value="FkbM_mtfrase"/>
</dbReference>
<dbReference type="InterPro" id="IPR029063">
    <property type="entry name" value="SAM-dependent_MTases_sf"/>
</dbReference>
<dbReference type="EMBL" id="QDFR01000001">
    <property type="protein sequence ID" value="PVE56523.1"/>
    <property type="molecule type" value="Genomic_DNA"/>
</dbReference>
<sequence>MSCSGQQAVSQGAILKRYIRFLIYVVRNFVIANRRFVRLSPFERGKIPFYDKRTNRFLHVSVRDHIDSITADQVFTDSDYELRFLSRYDELVAFYERTLSQNKTPLIIDCGANIGCSALFFAREFPAATLVAVEPERNNVDMIRKNCASLNNVIAVNKAVGSTDGLVTIADPHCDNNAFRMTREPDGTGDIPVTSIESLLSDYDQYVPFIIKIDIEGFEDDLFSANTGWIEKFPLMVIETHDWLLPRQANSSNFLKVISATGRDFVHRSANVFSISNAI</sequence>
<dbReference type="SUPFAM" id="SSF53335">
    <property type="entry name" value="S-adenosyl-L-methionine-dependent methyltransferases"/>
    <property type="match status" value="1"/>
</dbReference>
<dbReference type="PANTHER" id="PTHR34203">
    <property type="entry name" value="METHYLTRANSFERASE, FKBM FAMILY PROTEIN"/>
    <property type="match status" value="1"/>
</dbReference>
<proteinExistence type="predicted"/>
<feature type="domain" description="Methyltransferase FkbM" evidence="1">
    <location>
        <begin position="109"/>
        <end position="249"/>
    </location>
</feature>
<dbReference type="AlphaFoldDB" id="A0AA92C5U4"/>
<dbReference type="NCBIfam" id="TIGR01444">
    <property type="entry name" value="fkbM_fam"/>
    <property type="match status" value="1"/>
</dbReference>
<protein>
    <recommendedName>
        <fullName evidence="1">Methyltransferase FkbM domain-containing protein</fullName>
    </recommendedName>
</protein>
<organism evidence="2 3">
    <name type="scientific">Rhizobium rhizogenes</name>
    <name type="common">Agrobacterium rhizogenes</name>
    <dbReference type="NCBI Taxonomy" id="359"/>
    <lineage>
        <taxon>Bacteria</taxon>
        <taxon>Pseudomonadati</taxon>
        <taxon>Pseudomonadota</taxon>
        <taxon>Alphaproteobacteria</taxon>
        <taxon>Hyphomicrobiales</taxon>
        <taxon>Rhizobiaceae</taxon>
        <taxon>Rhizobium/Agrobacterium group</taxon>
        <taxon>Rhizobium</taxon>
    </lineage>
</organism>
<gene>
    <name evidence="2" type="ORF">DC430_01660</name>
</gene>
<dbReference type="Gene3D" id="3.40.50.150">
    <property type="entry name" value="Vaccinia Virus protein VP39"/>
    <property type="match status" value="1"/>
</dbReference>
<dbReference type="InterPro" id="IPR052514">
    <property type="entry name" value="SAM-dependent_MTase"/>
</dbReference>
<name>A0AA92C5U4_RHIRH</name>
<accession>A0AA92C5U4</accession>
<evidence type="ECO:0000313" key="2">
    <source>
        <dbReference type="EMBL" id="PVE56523.1"/>
    </source>
</evidence>
<comment type="caution">
    <text evidence="2">The sequence shown here is derived from an EMBL/GenBank/DDBJ whole genome shotgun (WGS) entry which is preliminary data.</text>
</comment>
<dbReference type="Pfam" id="PF05050">
    <property type="entry name" value="Methyltransf_21"/>
    <property type="match status" value="1"/>
</dbReference>
<reference evidence="2 3" key="1">
    <citation type="submission" date="2018-04" db="EMBL/GenBank/DDBJ databases">
        <authorList>
            <person name="Hagen T."/>
        </authorList>
    </citation>
    <scope>NUCLEOTIDE SEQUENCE [LARGE SCALE GENOMIC DNA]</scope>
    <source>
        <strain evidence="2 3">TPD7009</strain>
    </source>
</reference>
<dbReference type="Proteomes" id="UP000244335">
    <property type="component" value="Unassembled WGS sequence"/>
</dbReference>
<evidence type="ECO:0000313" key="3">
    <source>
        <dbReference type="Proteomes" id="UP000244335"/>
    </source>
</evidence>
<dbReference type="PANTHER" id="PTHR34203:SF15">
    <property type="entry name" value="SLL1173 PROTEIN"/>
    <property type="match status" value="1"/>
</dbReference>
<evidence type="ECO:0000259" key="1">
    <source>
        <dbReference type="Pfam" id="PF05050"/>
    </source>
</evidence>